<evidence type="ECO:0000256" key="12">
    <source>
        <dbReference type="ARBA" id="ARBA00023136"/>
    </source>
</evidence>
<comment type="subcellular location">
    <subcellularLocation>
        <location evidence="2">Mitochondrion outer membrane</location>
    </subcellularLocation>
</comment>
<dbReference type="AlphaFoldDB" id="A0A8S1IRV6"/>
<dbReference type="InterPro" id="IPR001709">
    <property type="entry name" value="Flavoprot_Pyr_Nucl_cyt_Rdtase"/>
</dbReference>
<reference evidence="17" key="1">
    <citation type="submission" date="2020-12" db="EMBL/GenBank/DDBJ databases">
        <authorList>
            <person name="Iha C."/>
        </authorList>
    </citation>
    <scope>NUCLEOTIDE SEQUENCE</scope>
</reference>
<evidence type="ECO:0000256" key="14">
    <source>
        <dbReference type="RuleBase" id="RU361226"/>
    </source>
</evidence>
<accession>A0A8S1IRV6</accession>
<evidence type="ECO:0000313" key="18">
    <source>
        <dbReference type="Proteomes" id="UP000708148"/>
    </source>
</evidence>
<dbReference type="InterPro" id="IPR008333">
    <property type="entry name" value="Cbr1-like_FAD-bd_dom"/>
</dbReference>
<dbReference type="PANTHER" id="PTHR19370:SF184">
    <property type="entry name" value="NADH-CYTOCHROME B5 REDUCTASE-LIKE"/>
    <property type="match status" value="1"/>
</dbReference>
<dbReference type="PRINTS" id="PR00371">
    <property type="entry name" value="FPNCR"/>
</dbReference>
<dbReference type="SUPFAM" id="SSF52343">
    <property type="entry name" value="Ferredoxin reductase-like, C-terminal NADP-linked domain"/>
    <property type="match status" value="1"/>
</dbReference>
<evidence type="ECO:0000256" key="7">
    <source>
        <dbReference type="ARBA" id="ARBA00022827"/>
    </source>
</evidence>
<feature type="binding site" evidence="13">
    <location>
        <position position="103"/>
    </location>
    <ligand>
        <name>FAD</name>
        <dbReference type="ChEBI" id="CHEBI:57692"/>
    </ligand>
</feature>
<dbReference type="InterPro" id="IPR039261">
    <property type="entry name" value="FNR_nucleotide-bd"/>
</dbReference>
<evidence type="ECO:0000256" key="15">
    <source>
        <dbReference type="SAM" id="Phobius"/>
    </source>
</evidence>
<feature type="domain" description="FAD-binding FR-type" evidence="16">
    <location>
        <begin position="48"/>
        <end position="153"/>
    </location>
</feature>
<keyword evidence="18" id="KW-1185">Reference proteome</keyword>
<keyword evidence="4 13" id="KW-0285">Flavoprotein</keyword>
<evidence type="ECO:0000256" key="6">
    <source>
        <dbReference type="ARBA" id="ARBA00022787"/>
    </source>
</evidence>
<keyword evidence="10 14" id="KW-0520">NAD</keyword>
<dbReference type="EC" id="1.6.2.2" evidence="14"/>
<dbReference type="GO" id="GO:0022900">
    <property type="term" value="P:electron transport chain"/>
    <property type="evidence" value="ECO:0007669"/>
    <property type="project" value="TreeGrafter"/>
</dbReference>
<comment type="similarity">
    <text evidence="3 14">Belongs to the flavoprotein pyridine nucleotide cytochrome reductase family.</text>
</comment>
<keyword evidence="5 15" id="KW-0812">Transmembrane</keyword>
<dbReference type="FunFam" id="3.40.50.80:FF:000019">
    <property type="entry name" value="NADH-cytochrome b5 reductase"/>
    <property type="match status" value="1"/>
</dbReference>
<comment type="catalytic activity">
    <reaction evidence="14">
        <text>2 Fe(III)-[cytochrome b5] + NADH = 2 Fe(II)-[cytochrome b5] + NAD(+) + H(+)</text>
        <dbReference type="Rhea" id="RHEA:46680"/>
        <dbReference type="Rhea" id="RHEA-COMP:10438"/>
        <dbReference type="Rhea" id="RHEA-COMP:10439"/>
        <dbReference type="ChEBI" id="CHEBI:15378"/>
        <dbReference type="ChEBI" id="CHEBI:29033"/>
        <dbReference type="ChEBI" id="CHEBI:29034"/>
        <dbReference type="ChEBI" id="CHEBI:57540"/>
        <dbReference type="ChEBI" id="CHEBI:57945"/>
        <dbReference type="EC" id="1.6.2.2"/>
    </reaction>
</comment>
<dbReference type="PROSITE" id="PS51384">
    <property type="entry name" value="FAD_FR"/>
    <property type="match status" value="1"/>
</dbReference>
<keyword evidence="9 14" id="KW-0560">Oxidoreductase</keyword>
<dbReference type="Proteomes" id="UP000708148">
    <property type="component" value="Unassembled WGS sequence"/>
</dbReference>
<comment type="cofactor">
    <cofactor evidence="1 13 14">
        <name>FAD</name>
        <dbReference type="ChEBI" id="CHEBI:57692"/>
    </cofactor>
</comment>
<keyword evidence="7 13" id="KW-0274">FAD</keyword>
<feature type="transmembrane region" description="Helical" evidence="15">
    <location>
        <begin position="18"/>
        <end position="37"/>
    </location>
</feature>
<evidence type="ECO:0000256" key="13">
    <source>
        <dbReference type="PIRSR" id="PIRSR601834-1"/>
    </source>
</evidence>
<keyword evidence="8 15" id="KW-1133">Transmembrane helix</keyword>
<comment type="caution">
    <text evidence="17">The sequence shown here is derived from an EMBL/GenBank/DDBJ whole genome shotgun (WGS) entry which is preliminary data.</text>
</comment>
<feature type="binding site" evidence="13">
    <location>
        <position position="121"/>
    </location>
    <ligand>
        <name>FAD</name>
        <dbReference type="ChEBI" id="CHEBI:57692"/>
    </ligand>
</feature>
<feature type="binding site" evidence="13">
    <location>
        <position position="129"/>
    </location>
    <ligand>
        <name>FAD</name>
        <dbReference type="ChEBI" id="CHEBI:57692"/>
    </ligand>
</feature>
<dbReference type="InterPro" id="IPR001834">
    <property type="entry name" value="CBR-like"/>
</dbReference>
<dbReference type="PANTHER" id="PTHR19370">
    <property type="entry name" value="NADH-CYTOCHROME B5 REDUCTASE"/>
    <property type="match status" value="1"/>
</dbReference>
<dbReference type="InterPro" id="IPR017938">
    <property type="entry name" value="Riboflavin_synthase-like_b-brl"/>
</dbReference>
<evidence type="ECO:0000256" key="10">
    <source>
        <dbReference type="ARBA" id="ARBA00023027"/>
    </source>
</evidence>
<dbReference type="InterPro" id="IPR001433">
    <property type="entry name" value="OxRdtase_FAD/NAD-bd"/>
</dbReference>
<evidence type="ECO:0000256" key="11">
    <source>
        <dbReference type="ARBA" id="ARBA00023128"/>
    </source>
</evidence>
<feature type="binding site" evidence="13">
    <location>
        <position position="119"/>
    </location>
    <ligand>
        <name>FAD</name>
        <dbReference type="ChEBI" id="CHEBI:57692"/>
    </ligand>
</feature>
<evidence type="ECO:0000313" key="17">
    <source>
        <dbReference type="EMBL" id="CAD7697594.1"/>
    </source>
</evidence>
<protein>
    <recommendedName>
        <fullName evidence="14">NADH-cytochrome b5 reductase</fullName>
        <ecNumber evidence="14">1.6.2.2</ecNumber>
    </recommendedName>
</protein>
<feature type="binding site" evidence="13">
    <location>
        <position position="170"/>
    </location>
    <ligand>
        <name>FAD</name>
        <dbReference type="ChEBI" id="CHEBI:57692"/>
    </ligand>
</feature>
<dbReference type="OrthoDB" id="432685at2759"/>
<evidence type="ECO:0000259" key="16">
    <source>
        <dbReference type="PROSITE" id="PS51384"/>
    </source>
</evidence>
<evidence type="ECO:0000256" key="5">
    <source>
        <dbReference type="ARBA" id="ARBA00022692"/>
    </source>
</evidence>
<dbReference type="SUPFAM" id="SSF63380">
    <property type="entry name" value="Riboflavin synthase domain-like"/>
    <property type="match status" value="1"/>
</dbReference>
<keyword evidence="6" id="KW-1000">Mitochondrion outer membrane</keyword>
<feature type="binding site" evidence="13">
    <location>
        <position position="102"/>
    </location>
    <ligand>
        <name>FAD</name>
        <dbReference type="ChEBI" id="CHEBI:57692"/>
    </ligand>
</feature>
<dbReference type="Pfam" id="PF00175">
    <property type="entry name" value="NAD_binding_1"/>
    <property type="match status" value="1"/>
</dbReference>
<evidence type="ECO:0000256" key="9">
    <source>
        <dbReference type="ARBA" id="ARBA00023002"/>
    </source>
</evidence>
<keyword evidence="12 15" id="KW-0472">Membrane</keyword>
<dbReference type="Gene3D" id="3.40.50.80">
    <property type="entry name" value="Nucleotide-binding domain of ferredoxin-NADP reductase (FNR) module"/>
    <property type="match status" value="1"/>
</dbReference>
<dbReference type="EMBL" id="CAJHUC010000681">
    <property type="protein sequence ID" value="CAD7697594.1"/>
    <property type="molecule type" value="Genomic_DNA"/>
</dbReference>
<dbReference type="Gene3D" id="2.40.30.10">
    <property type="entry name" value="Translation factors"/>
    <property type="match status" value="1"/>
</dbReference>
<feature type="binding site" evidence="13">
    <location>
        <position position="104"/>
    </location>
    <ligand>
        <name>FAD</name>
        <dbReference type="ChEBI" id="CHEBI:57692"/>
    </ligand>
</feature>
<dbReference type="InterPro" id="IPR017927">
    <property type="entry name" value="FAD-bd_FR_type"/>
</dbReference>
<evidence type="ECO:0000256" key="8">
    <source>
        <dbReference type="ARBA" id="ARBA00022989"/>
    </source>
</evidence>
<dbReference type="GO" id="GO:0090524">
    <property type="term" value="F:cytochrome-b5 reductase activity, acting on NADH"/>
    <property type="evidence" value="ECO:0007669"/>
    <property type="project" value="UniProtKB-EC"/>
</dbReference>
<evidence type="ECO:0000256" key="2">
    <source>
        <dbReference type="ARBA" id="ARBA00004294"/>
    </source>
</evidence>
<name>A0A8S1IRV6_9CHLO</name>
<evidence type="ECO:0000256" key="4">
    <source>
        <dbReference type="ARBA" id="ARBA00022630"/>
    </source>
</evidence>
<proteinExistence type="inferred from homology"/>
<evidence type="ECO:0000256" key="1">
    <source>
        <dbReference type="ARBA" id="ARBA00001974"/>
    </source>
</evidence>
<keyword evidence="11" id="KW-0496">Mitochondrion</keyword>
<sequence length="285" mass="32196">METPQMDARLVTFLNDNLVALVVAFVAIAAIQVYWFATRPPRPFLMPDLYQPLTLSMKRNVTHNTLFLRFKLPEANQTLGLTIGRHVAFTFTDPKTDKPVYRPYTPVTDADTKGHVDFVIKVYKGGQMSQHLDKLEVGDRVEMKGPKGRFTYKRNMKKSIGMLAGGTGITPMYQVLNHILNDPKDTTHVSLIYANISVEDILLKKNLEQLVSKYPTRFDVYYTLDNPPSGWNQGKGYISGDMIKNNCPPPGDDVLMLYCGPSPMTAAMTTLLDDLGYSKDMRFQF</sequence>
<dbReference type="CDD" id="cd06183">
    <property type="entry name" value="cyt_b5_reduct_like"/>
    <property type="match status" value="1"/>
</dbReference>
<dbReference type="GO" id="GO:0005741">
    <property type="term" value="C:mitochondrial outer membrane"/>
    <property type="evidence" value="ECO:0007669"/>
    <property type="project" value="UniProtKB-SubCell"/>
</dbReference>
<dbReference type="FunFam" id="2.40.30.10:FF:000032">
    <property type="entry name" value="NADH-cytochrome b5 reductase"/>
    <property type="match status" value="1"/>
</dbReference>
<dbReference type="PRINTS" id="PR00406">
    <property type="entry name" value="CYTB5RDTASE"/>
</dbReference>
<organism evidence="17 18">
    <name type="scientific">Ostreobium quekettii</name>
    <dbReference type="NCBI Taxonomy" id="121088"/>
    <lineage>
        <taxon>Eukaryota</taxon>
        <taxon>Viridiplantae</taxon>
        <taxon>Chlorophyta</taxon>
        <taxon>core chlorophytes</taxon>
        <taxon>Ulvophyceae</taxon>
        <taxon>TCBD clade</taxon>
        <taxon>Bryopsidales</taxon>
        <taxon>Ostreobineae</taxon>
        <taxon>Ostreobiaceae</taxon>
        <taxon>Ostreobium</taxon>
    </lineage>
</organism>
<dbReference type="Pfam" id="PF00970">
    <property type="entry name" value="FAD_binding_6"/>
    <property type="match status" value="1"/>
</dbReference>
<gene>
    <name evidence="17" type="ORF">OSTQU699_LOCUS2955</name>
</gene>
<feature type="binding site" evidence="13">
    <location>
        <position position="128"/>
    </location>
    <ligand>
        <name>FAD</name>
        <dbReference type="ChEBI" id="CHEBI:57692"/>
    </ligand>
</feature>
<evidence type="ECO:0000256" key="3">
    <source>
        <dbReference type="ARBA" id="ARBA00006105"/>
    </source>
</evidence>